<dbReference type="Gene3D" id="3.40.1440.10">
    <property type="entry name" value="GIY-YIG endonuclease"/>
    <property type="match status" value="1"/>
</dbReference>
<dbReference type="EMBL" id="MGBR01000001">
    <property type="protein sequence ID" value="OGK74256.1"/>
    <property type="molecule type" value="Genomic_DNA"/>
</dbReference>
<dbReference type="PANTHER" id="PTHR34477:SF1">
    <property type="entry name" value="UPF0213 PROTEIN YHBQ"/>
    <property type="match status" value="1"/>
</dbReference>
<dbReference type="InterPro" id="IPR050190">
    <property type="entry name" value="UPF0213_domain"/>
</dbReference>
<comment type="similarity">
    <text evidence="1">Belongs to the UPF0213 family.</text>
</comment>
<dbReference type="PROSITE" id="PS50164">
    <property type="entry name" value="GIY_YIG"/>
    <property type="match status" value="1"/>
</dbReference>
<evidence type="ECO:0000313" key="3">
    <source>
        <dbReference type="EMBL" id="OGK74256.1"/>
    </source>
</evidence>
<dbReference type="PANTHER" id="PTHR34477">
    <property type="entry name" value="UPF0213 PROTEIN YHBQ"/>
    <property type="match status" value="1"/>
</dbReference>
<evidence type="ECO:0000259" key="2">
    <source>
        <dbReference type="PROSITE" id="PS50164"/>
    </source>
</evidence>
<feature type="domain" description="GIY-YIG" evidence="2">
    <location>
        <begin position="1"/>
        <end position="75"/>
    </location>
</feature>
<organism evidence="3 4">
    <name type="scientific">Candidatus Roizmanbacteria bacterium RIFOXYD1_FULL_38_12</name>
    <dbReference type="NCBI Taxonomy" id="1802093"/>
    <lineage>
        <taxon>Bacteria</taxon>
        <taxon>Candidatus Roizmaniibacteriota</taxon>
    </lineage>
</organism>
<dbReference type="CDD" id="cd10449">
    <property type="entry name" value="GIY-YIG_SLX1_like"/>
    <property type="match status" value="1"/>
</dbReference>
<dbReference type="InterPro" id="IPR035901">
    <property type="entry name" value="GIY-YIG_endonuc_sf"/>
</dbReference>
<sequence>MAYTVYVLKDELKNTYTGYTSDLERRIWEHNNKITRSTRKGKNWKVVYTKEFEIKSEALKYEQFLKSGKGRELLKSWGVV</sequence>
<protein>
    <recommendedName>
        <fullName evidence="2">GIY-YIG domain-containing protein</fullName>
    </recommendedName>
</protein>
<evidence type="ECO:0000256" key="1">
    <source>
        <dbReference type="ARBA" id="ARBA00007435"/>
    </source>
</evidence>
<dbReference type="Proteomes" id="UP000177050">
    <property type="component" value="Unassembled WGS sequence"/>
</dbReference>
<comment type="caution">
    <text evidence="3">The sequence shown here is derived from an EMBL/GenBank/DDBJ whole genome shotgun (WGS) entry which is preliminary data.</text>
</comment>
<dbReference type="Pfam" id="PF01541">
    <property type="entry name" value="GIY-YIG"/>
    <property type="match status" value="1"/>
</dbReference>
<name>A0A1F7L2G7_9BACT</name>
<gene>
    <name evidence="3" type="ORF">A3K52_05845</name>
</gene>
<accession>A0A1F7L2G7</accession>
<dbReference type="AlphaFoldDB" id="A0A1F7L2G7"/>
<dbReference type="SUPFAM" id="SSF82771">
    <property type="entry name" value="GIY-YIG endonuclease"/>
    <property type="match status" value="1"/>
</dbReference>
<reference evidence="3 4" key="1">
    <citation type="journal article" date="2016" name="Nat. Commun.">
        <title>Thousands of microbial genomes shed light on interconnected biogeochemical processes in an aquifer system.</title>
        <authorList>
            <person name="Anantharaman K."/>
            <person name="Brown C.T."/>
            <person name="Hug L.A."/>
            <person name="Sharon I."/>
            <person name="Castelle C.J."/>
            <person name="Probst A.J."/>
            <person name="Thomas B.C."/>
            <person name="Singh A."/>
            <person name="Wilkins M.J."/>
            <person name="Karaoz U."/>
            <person name="Brodie E.L."/>
            <person name="Williams K.H."/>
            <person name="Hubbard S.S."/>
            <person name="Banfield J.F."/>
        </authorList>
    </citation>
    <scope>NUCLEOTIDE SEQUENCE [LARGE SCALE GENOMIC DNA]</scope>
</reference>
<dbReference type="InterPro" id="IPR000305">
    <property type="entry name" value="GIY-YIG_endonuc"/>
</dbReference>
<proteinExistence type="inferred from homology"/>
<evidence type="ECO:0000313" key="4">
    <source>
        <dbReference type="Proteomes" id="UP000177050"/>
    </source>
</evidence>